<dbReference type="InterPro" id="IPR032675">
    <property type="entry name" value="LRR_dom_sf"/>
</dbReference>
<dbReference type="Gene3D" id="1.10.8.430">
    <property type="entry name" value="Helical domain of apoptotic protease-activating factors"/>
    <property type="match status" value="1"/>
</dbReference>
<keyword evidence="2" id="KW-0433">Leucine-rich repeat</keyword>
<keyword evidence="4" id="KW-0611">Plant defense</keyword>
<feature type="domain" description="Disease resistance protein At4g27190-like leucine-rich repeats" evidence="7">
    <location>
        <begin position="906"/>
        <end position="974"/>
    </location>
</feature>
<dbReference type="SUPFAM" id="SSF52058">
    <property type="entry name" value="L domain-like"/>
    <property type="match status" value="1"/>
</dbReference>
<dbReference type="InterPro" id="IPR050905">
    <property type="entry name" value="Plant_NBS-LRR"/>
</dbReference>
<proteinExistence type="inferred from homology"/>
<dbReference type="SUPFAM" id="SSF52540">
    <property type="entry name" value="P-loop containing nucleoside triphosphate hydrolases"/>
    <property type="match status" value="1"/>
</dbReference>
<feature type="domain" description="Disease resistance protein At4g27190-like leucine-rich repeats" evidence="7">
    <location>
        <begin position="803"/>
        <end position="876"/>
    </location>
</feature>
<protein>
    <submittedName>
        <fullName evidence="8">Uncharacterized protein</fullName>
    </submittedName>
</protein>
<dbReference type="GO" id="GO:0005524">
    <property type="term" value="F:ATP binding"/>
    <property type="evidence" value="ECO:0007669"/>
    <property type="project" value="UniProtKB-KW"/>
</dbReference>
<dbReference type="PRINTS" id="PR00364">
    <property type="entry name" value="DISEASERSIST"/>
</dbReference>
<evidence type="ECO:0000259" key="6">
    <source>
        <dbReference type="Pfam" id="PF00931"/>
    </source>
</evidence>
<gene>
    <name evidence="8" type="ORF">DCAR_0310044</name>
</gene>
<dbReference type="GO" id="GO:0043531">
    <property type="term" value="F:ADP binding"/>
    <property type="evidence" value="ECO:0007669"/>
    <property type="project" value="InterPro"/>
</dbReference>
<reference evidence="8" key="2">
    <citation type="submission" date="2022-03" db="EMBL/GenBank/DDBJ databases">
        <title>Draft title - Genomic analysis of global carrot germplasm unveils the trajectory of domestication and the origin of high carotenoid orange carrot.</title>
        <authorList>
            <person name="Iorizzo M."/>
            <person name="Ellison S."/>
            <person name="Senalik D."/>
            <person name="Macko-Podgorni A."/>
            <person name="Grzebelus D."/>
            <person name="Bostan H."/>
            <person name="Rolling W."/>
            <person name="Curaba J."/>
            <person name="Simon P."/>
        </authorList>
    </citation>
    <scope>NUCLEOTIDE SEQUENCE</scope>
    <source>
        <tissue evidence="8">Leaf</tissue>
    </source>
</reference>
<keyword evidence="3" id="KW-0677">Repeat</keyword>
<dbReference type="Pfam" id="PF23247">
    <property type="entry name" value="LRR_RPS2"/>
    <property type="match status" value="4"/>
</dbReference>
<evidence type="ECO:0000256" key="1">
    <source>
        <dbReference type="ARBA" id="ARBA00008894"/>
    </source>
</evidence>
<name>A0A165ZJZ5_DAUCS</name>
<dbReference type="Gene3D" id="3.80.10.10">
    <property type="entry name" value="Ribonuclease Inhibitor"/>
    <property type="match status" value="3"/>
</dbReference>
<evidence type="ECO:0000256" key="2">
    <source>
        <dbReference type="ARBA" id="ARBA00022614"/>
    </source>
</evidence>
<dbReference type="InterPro" id="IPR036388">
    <property type="entry name" value="WH-like_DNA-bd_sf"/>
</dbReference>
<keyword evidence="5" id="KW-0547">Nucleotide-binding</keyword>
<comment type="similarity">
    <text evidence="1">Belongs to the disease resistance NB-LRR family.</text>
</comment>
<feature type="domain" description="NB-ARC" evidence="6">
    <location>
        <begin position="161"/>
        <end position="336"/>
    </location>
</feature>
<evidence type="ECO:0000313" key="9">
    <source>
        <dbReference type="Proteomes" id="UP000077755"/>
    </source>
</evidence>
<dbReference type="Gene3D" id="3.40.50.300">
    <property type="entry name" value="P-loop containing nucleotide triphosphate hydrolases"/>
    <property type="match status" value="1"/>
</dbReference>
<dbReference type="PANTHER" id="PTHR33463">
    <property type="entry name" value="NB-ARC DOMAIN-CONTAINING PROTEIN-RELATED"/>
    <property type="match status" value="1"/>
</dbReference>
<dbReference type="Gene3D" id="1.10.10.10">
    <property type="entry name" value="Winged helix-like DNA-binding domain superfamily/Winged helix DNA-binding domain"/>
    <property type="match status" value="1"/>
</dbReference>
<dbReference type="Pfam" id="PF00931">
    <property type="entry name" value="NB-ARC"/>
    <property type="match status" value="1"/>
</dbReference>
<dbReference type="InterPro" id="IPR027417">
    <property type="entry name" value="P-loop_NTPase"/>
</dbReference>
<feature type="domain" description="Disease resistance protein At4g27190-like leucine-rich repeats" evidence="7">
    <location>
        <begin position="1044"/>
        <end position="1117"/>
    </location>
</feature>
<dbReference type="InterPro" id="IPR002182">
    <property type="entry name" value="NB-ARC"/>
</dbReference>
<feature type="domain" description="Disease resistance protein At4g27190-like leucine-rich repeats" evidence="7">
    <location>
        <begin position="1153"/>
        <end position="1279"/>
    </location>
</feature>
<dbReference type="InterPro" id="IPR042197">
    <property type="entry name" value="Apaf_helical"/>
</dbReference>
<dbReference type="EMBL" id="CP093345">
    <property type="protein sequence ID" value="WOG90798.1"/>
    <property type="molecule type" value="Genomic_DNA"/>
</dbReference>
<dbReference type="Gramene" id="KZN00130">
    <property type="protein sequence ID" value="KZN00130"/>
    <property type="gene ID" value="DCAR_008884"/>
</dbReference>
<sequence>MVGVADIPVVGVFVEKLSEYTVEALFRGLRYMFCYKALVDQLSSETEKLNIEEANMSREVEKEKMNGKIIKDHVSKWQVKAQEFQESDDEVSPSCSCIPRLPIPDPVTRLYIGRNAVKKAEAVTQLTNSGKEHLAGEIAYLPEVTFMPKPGTTFEEFQSRKDTYQKLWESLVNEDGPLVHGIYGMAGVGKTRMMENIWENAMKEKIFKKVVCVNVGNEDKVKMKLEMKLQNQIAGLLDCKLESQDVGRRASQLENSLKNGGKILLVLDDVWRAIHLDHIIGTPFVDGSRSKGSKILFTSREMDACLANKCEHPVEIKSLWPVEALSLFKNTVGPDTIEEVGDESLVKKVCDECGELPLLICAVGEALKRKPHISWDDAHKQLKNGKFEKIPGVPPKVYAGIKLSIDNLQDDDAKLCLFLCSFFPEDAVIDMKMLIQLATGSLRIPDVESRVLAMVHYLKTSSMLLNSGEDNETKIHDIIRDVARSIAFTDPKYAFLQVTCKSQDLPSNDNYHSRRFLRIDAENDDVHFDEHLVCPDLHTLWLQSNLQIWRGQYANRPQQFSGGFFRIFANLSCLMLQKVKISLEQFSLQPLSNLRTLSLLECDIGNTDGRLFPKSLESLYIYICNLPEPLDVANLKCLRKLEIDNQDPVLVMENVISTLSSLEELHISCGFIYSYQEYHLKPIVMEIIKLTHLTSLHFEFYKDEGVDNTTFEGTDIFSNLDRYNIFVGTNLNRYVVFDQHWRLPLTRSIEFRGDHSKLWEGLIVRAEEVVFHSIHVEVSSICRRACWKKLGMDECANLEPLASENQPATWFSKLTNLEISSCHKMKYLFSSNTARSLVQLQQLSVENCQSIEAIIMNEGPSVGEPIIFYKLKSLKIDSARLASFYAENSVHPPAEYQPFFDGRVAFPCLETLELIDVPDIRVIWGKDCCKDTLSSFCELKYLKVSCCSELEILIPHDVLHRLRNLENIDVSYCNSLRTLFAPSVIGHLKRLKGLSLKGCGKIRDIIEAGEQVITDGILFPELTAVDLHMAHELKSFWGDHGAAANTSRVSVTLPRLSSICLYHLSGLDSFFHNANYEFHMPVIQKVEVIGCGLSTLFTLSVFKNLEKLEMLFIEECELLKGIIKDGDTPETRDKIITLNHVSRVRLLHLPKFENIFCNGTYECYMPALKYLEIVDCKFSVLFTCSVFRKFQQLEKLRVSSCESLEHIVEELGNDEIFEVNNKCITSSQLSSIKLSDMTNLKSFGCTSNYVFNMPRLQNFELFRCPEIVYFNSSKTNTSLVCVTSDWCTEEDFRDLDEYFIRQDHKRRSTIRENEEEEEPREIETES</sequence>
<reference evidence="8" key="1">
    <citation type="journal article" date="2016" name="Nat. Genet.">
        <title>A high-quality carrot genome assembly provides new insights into carotenoid accumulation and asterid genome evolution.</title>
        <authorList>
            <person name="Iorizzo M."/>
            <person name="Ellison S."/>
            <person name="Senalik D."/>
            <person name="Zeng P."/>
            <person name="Satapoomin P."/>
            <person name="Huang J."/>
            <person name="Bowman M."/>
            <person name="Iovene M."/>
            <person name="Sanseverino W."/>
            <person name="Cavagnaro P."/>
            <person name="Yildiz M."/>
            <person name="Macko-Podgorni A."/>
            <person name="Moranska E."/>
            <person name="Grzebelus E."/>
            <person name="Grzebelus D."/>
            <person name="Ashrafi H."/>
            <person name="Zheng Z."/>
            <person name="Cheng S."/>
            <person name="Spooner D."/>
            <person name="Van Deynze A."/>
            <person name="Simon P."/>
        </authorList>
    </citation>
    <scope>NUCLEOTIDE SEQUENCE</scope>
    <source>
        <tissue evidence="8">Leaf</tissue>
    </source>
</reference>
<evidence type="ECO:0000259" key="7">
    <source>
        <dbReference type="Pfam" id="PF23247"/>
    </source>
</evidence>
<dbReference type="GO" id="GO:0006952">
    <property type="term" value="P:defense response"/>
    <property type="evidence" value="ECO:0007669"/>
    <property type="project" value="UniProtKB-KW"/>
</dbReference>
<keyword evidence="9" id="KW-1185">Reference proteome</keyword>
<dbReference type="SUPFAM" id="SSF52047">
    <property type="entry name" value="RNI-like"/>
    <property type="match status" value="2"/>
</dbReference>
<dbReference type="Proteomes" id="UP000077755">
    <property type="component" value="Chromosome 3"/>
</dbReference>
<accession>A0A165ZJZ5</accession>
<keyword evidence="5" id="KW-0067">ATP-binding</keyword>
<dbReference type="PANTHER" id="PTHR33463:SF136">
    <property type="entry name" value="NB-ARC DOMAIN-CONTAINING PROTEIN"/>
    <property type="match status" value="1"/>
</dbReference>
<evidence type="ECO:0000313" key="8">
    <source>
        <dbReference type="EMBL" id="WOG90798.1"/>
    </source>
</evidence>
<evidence type="ECO:0000256" key="5">
    <source>
        <dbReference type="ARBA" id="ARBA00022840"/>
    </source>
</evidence>
<dbReference type="KEGG" id="dcr:108210750"/>
<evidence type="ECO:0000256" key="3">
    <source>
        <dbReference type="ARBA" id="ARBA00022737"/>
    </source>
</evidence>
<dbReference type="InterPro" id="IPR057135">
    <property type="entry name" value="At4g27190-like_LRR"/>
</dbReference>
<dbReference type="OMA" id="MEYIVAR"/>
<evidence type="ECO:0000256" key="4">
    <source>
        <dbReference type="ARBA" id="ARBA00022821"/>
    </source>
</evidence>
<dbReference type="OrthoDB" id="1898799at2759"/>
<organism evidence="8 9">
    <name type="scientific">Daucus carota subsp. sativus</name>
    <name type="common">Carrot</name>
    <dbReference type="NCBI Taxonomy" id="79200"/>
    <lineage>
        <taxon>Eukaryota</taxon>
        <taxon>Viridiplantae</taxon>
        <taxon>Streptophyta</taxon>
        <taxon>Embryophyta</taxon>
        <taxon>Tracheophyta</taxon>
        <taxon>Spermatophyta</taxon>
        <taxon>Magnoliopsida</taxon>
        <taxon>eudicotyledons</taxon>
        <taxon>Gunneridae</taxon>
        <taxon>Pentapetalae</taxon>
        <taxon>asterids</taxon>
        <taxon>campanulids</taxon>
        <taxon>Apiales</taxon>
        <taxon>Apiaceae</taxon>
        <taxon>Apioideae</taxon>
        <taxon>Scandiceae</taxon>
        <taxon>Daucinae</taxon>
        <taxon>Daucus</taxon>
        <taxon>Daucus sect. Daucus</taxon>
    </lineage>
</organism>